<accession>A0A9Q4CPD0</accession>
<dbReference type="Proteomes" id="UP001076655">
    <property type="component" value="Unassembled WGS sequence"/>
</dbReference>
<comment type="caution">
    <text evidence="6">The sequence shown here is derived from an EMBL/GenBank/DDBJ whole genome shotgun (WGS) entry which is preliminary data.</text>
</comment>
<evidence type="ECO:0000259" key="5">
    <source>
        <dbReference type="Pfam" id="PF02974"/>
    </source>
</evidence>
<keyword evidence="2" id="KW-0646">Protease inhibitor</keyword>
<keyword evidence="2" id="KW-0483">Metalloprotease inhibitor</keyword>
<organism evidence="6 7">
    <name type="scientific">Morganella morganii</name>
    <name type="common">Proteus morganii</name>
    <dbReference type="NCBI Taxonomy" id="582"/>
    <lineage>
        <taxon>Bacteria</taxon>
        <taxon>Pseudomonadati</taxon>
        <taxon>Pseudomonadota</taxon>
        <taxon>Gammaproteobacteria</taxon>
        <taxon>Enterobacterales</taxon>
        <taxon>Morganellaceae</taxon>
        <taxon>Morganella</taxon>
    </lineage>
</organism>
<dbReference type="Pfam" id="PF02974">
    <property type="entry name" value="Inh"/>
    <property type="match status" value="1"/>
</dbReference>
<gene>
    <name evidence="6" type="ORF">N0392_10835</name>
</gene>
<dbReference type="OrthoDB" id="6996810at2"/>
<feature type="domain" description="Alkaline proteinase inhibitor/ Outer membrane lipoprotein Omp19" evidence="5">
    <location>
        <begin position="53"/>
        <end position="131"/>
    </location>
</feature>
<evidence type="ECO:0000256" key="2">
    <source>
        <dbReference type="ARBA" id="ARBA00022608"/>
    </source>
</evidence>
<evidence type="ECO:0000256" key="4">
    <source>
        <dbReference type="ARBA" id="ARBA00023215"/>
    </source>
</evidence>
<dbReference type="RefSeq" id="WP_052926382.1">
    <property type="nucleotide sequence ID" value="NZ_BRRE01000010.1"/>
</dbReference>
<dbReference type="SUPFAM" id="SSF50882">
    <property type="entry name" value="beta-Barrel protease inhibitors"/>
    <property type="match status" value="1"/>
</dbReference>
<dbReference type="EMBL" id="JAPNMI010000005">
    <property type="protein sequence ID" value="MCY0790174.1"/>
    <property type="molecule type" value="Genomic_DNA"/>
</dbReference>
<keyword evidence="4" id="KW-0481">Metalloenzyme inhibitor</keyword>
<sequence>MFTLTLSFNAAGGRGRCGVRSIQEVTMQISRPSLLLFSLLLSGQSTAVSQRIPAAEELQGNWQFTEDGQTQSVTLMTVPDKTAEGFQLHFPGQPQISAWRPAPDGIAFVTSDGTTRYFFSAESPGRYRAEIWHEKGAYLLKE</sequence>
<keyword evidence="3" id="KW-0732">Signal</keyword>
<evidence type="ECO:0000313" key="6">
    <source>
        <dbReference type="EMBL" id="MCY0790174.1"/>
    </source>
</evidence>
<dbReference type="Gene3D" id="2.40.128.10">
    <property type="match status" value="1"/>
</dbReference>
<protein>
    <submittedName>
        <fullName evidence="6">AprI/Inh family metalloprotease inhibitor</fullName>
    </submittedName>
</protein>
<evidence type="ECO:0000313" key="7">
    <source>
        <dbReference type="Proteomes" id="UP001076655"/>
    </source>
</evidence>
<dbReference type="InterPro" id="IPR016085">
    <property type="entry name" value="Protease_inh_B-barrel_dom"/>
</dbReference>
<evidence type="ECO:0000256" key="1">
    <source>
        <dbReference type="ARBA" id="ARBA00006813"/>
    </source>
</evidence>
<reference evidence="6" key="1">
    <citation type="submission" date="2022-08" db="EMBL/GenBank/DDBJ databases">
        <authorList>
            <person name="Dale J.L."/>
        </authorList>
    </citation>
    <scope>NUCLEOTIDE SEQUENCE</scope>
    <source>
        <strain evidence="6">2022EL-00758</strain>
    </source>
</reference>
<name>A0A9Q4CPD0_MORMO</name>
<evidence type="ECO:0000256" key="3">
    <source>
        <dbReference type="ARBA" id="ARBA00022729"/>
    </source>
</evidence>
<dbReference type="AlphaFoldDB" id="A0A9Q4CPD0"/>
<comment type="similarity">
    <text evidence="1">Belongs to the protease inhibitor I38 family.</text>
</comment>
<dbReference type="InterPro" id="IPR021140">
    <property type="entry name" value="Inh/Omp19"/>
</dbReference>
<dbReference type="GO" id="GO:0004866">
    <property type="term" value="F:endopeptidase inhibitor activity"/>
    <property type="evidence" value="ECO:0007669"/>
    <property type="project" value="InterPro"/>
</dbReference>
<proteinExistence type="inferred from homology"/>